<organism evidence="3">
    <name type="scientific">Noccaea caerulescens</name>
    <name type="common">Alpine penny-cress</name>
    <name type="synonym">Thlaspi caerulescens</name>
    <dbReference type="NCBI Taxonomy" id="107243"/>
    <lineage>
        <taxon>Eukaryota</taxon>
        <taxon>Viridiplantae</taxon>
        <taxon>Streptophyta</taxon>
        <taxon>Embryophyta</taxon>
        <taxon>Tracheophyta</taxon>
        <taxon>Spermatophyta</taxon>
        <taxon>Magnoliopsida</taxon>
        <taxon>eudicotyledons</taxon>
        <taxon>Gunneridae</taxon>
        <taxon>Pentapetalae</taxon>
        <taxon>rosids</taxon>
        <taxon>malvids</taxon>
        <taxon>Brassicales</taxon>
        <taxon>Brassicaceae</taxon>
        <taxon>Coluteocarpeae</taxon>
        <taxon>Noccaea</taxon>
    </lineage>
</organism>
<dbReference type="EMBL" id="GEVM01024706">
    <property type="protein sequence ID" value="JAU81232.1"/>
    <property type="molecule type" value="Transcribed_RNA"/>
</dbReference>
<dbReference type="InterPro" id="IPR014756">
    <property type="entry name" value="Ig_E-set"/>
</dbReference>
<accession>A0A1J3IP25</accession>
<dbReference type="Gene3D" id="2.60.40.770">
    <property type="match status" value="1"/>
</dbReference>
<reference evidence="3" key="1">
    <citation type="submission" date="2016-07" db="EMBL/GenBank/DDBJ databases">
        <title>De novo transcriptome assembly of four accessions of the metal hyperaccumulator plant Noccaea caerulescens.</title>
        <authorList>
            <person name="Blande D."/>
            <person name="Halimaa P."/>
            <person name="Tervahauta A.I."/>
            <person name="Aarts M.G."/>
            <person name="Karenlampi S.O."/>
        </authorList>
    </citation>
    <scope>NUCLEOTIDE SEQUENCE</scope>
</reference>
<dbReference type="InterPro" id="IPR039670">
    <property type="entry name" value="NPC2-like"/>
</dbReference>
<proteinExistence type="predicted"/>
<feature type="chain" id="PRO_5009623511" description="MD-2-related lipid-recognition domain-containing protein" evidence="1">
    <location>
        <begin position="25"/>
        <end position="159"/>
    </location>
</feature>
<dbReference type="SUPFAM" id="SSF81296">
    <property type="entry name" value="E set domains"/>
    <property type="match status" value="1"/>
</dbReference>
<dbReference type="PANTHER" id="PTHR11306:SF35">
    <property type="entry name" value="MD-2-RELATED LIPID-RECOGNITION PROTEIN ROSY1"/>
    <property type="match status" value="1"/>
</dbReference>
<evidence type="ECO:0000259" key="2">
    <source>
        <dbReference type="SMART" id="SM00737"/>
    </source>
</evidence>
<dbReference type="PANTHER" id="PTHR11306">
    <property type="entry name" value="NIEMANN PICK TYPE C2 PROTEIN NPC2-RELATED"/>
    <property type="match status" value="1"/>
</dbReference>
<feature type="domain" description="MD-2-related lipid-recognition" evidence="2">
    <location>
        <begin position="27"/>
        <end position="144"/>
    </location>
</feature>
<evidence type="ECO:0000313" key="3">
    <source>
        <dbReference type="EMBL" id="JAU81232.1"/>
    </source>
</evidence>
<dbReference type="GO" id="GO:0032934">
    <property type="term" value="F:sterol binding"/>
    <property type="evidence" value="ECO:0007669"/>
    <property type="project" value="InterPro"/>
</dbReference>
<dbReference type="GO" id="GO:0015918">
    <property type="term" value="P:sterol transport"/>
    <property type="evidence" value="ECO:0007669"/>
    <property type="project" value="InterPro"/>
</dbReference>
<dbReference type="AlphaFoldDB" id="A0A1J3IP25"/>
<dbReference type="Pfam" id="PF02221">
    <property type="entry name" value="E1_DerP2_DerF2"/>
    <property type="match status" value="1"/>
</dbReference>
<feature type="signal peptide" evidence="1">
    <location>
        <begin position="1"/>
        <end position="24"/>
    </location>
</feature>
<name>A0A1J3IP25_NOCCA</name>
<protein>
    <recommendedName>
        <fullName evidence="2">MD-2-related lipid-recognition domain-containing protein</fullName>
    </recommendedName>
</protein>
<sequence length="159" mass="17157">MAISHFQPLLLLLLVSLFVLPALSARFGNCRSFKEYPVNVAAVGVSPYPVKRSTNGNITITGNTSKDIPDGATVNLELYTFVLVSKKIHPLCDVTKCPVKTGPFVITLSNVFTPKEIKSGGYAVTVSITEEDVRAPMMCVVFACKIKGGYTSLLSQVTE</sequence>
<dbReference type="InterPro" id="IPR003172">
    <property type="entry name" value="ML_dom"/>
</dbReference>
<keyword evidence="1" id="KW-0732">Signal</keyword>
<gene>
    <name evidence="3" type="ORF">MP_TR774_c0_g1_i1_g.1927</name>
</gene>
<dbReference type="SMART" id="SM00737">
    <property type="entry name" value="ML"/>
    <property type="match status" value="1"/>
</dbReference>
<evidence type="ECO:0000256" key="1">
    <source>
        <dbReference type="SAM" id="SignalP"/>
    </source>
</evidence>